<dbReference type="PROSITE" id="PS51918">
    <property type="entry name" value="RADICAL_SAM"/>
    <property type="match status" value="1"/>
</dbReference>
<keyword evidence="5 10" id="KW-0949">S-adenosyl-L-methionine</keyword>
<sequence length="373" mass="41292">MTDYQHIYLHVPFCGRRCSYCDFSIAVRREVPVSEYVDAIMAELVTRQIRNPDGPLKSLYFGGGTPSKLGGPGVEQVIHRLARWANHVDLSTFLSDAEVTLEANPEDVTAEAAERWVAAGVNRVSLGVQSFDPSVLDWMHRGHGPEGARAAVATLKAVGIRELSVDLIFAVPEHLNRSWTGDLEAAVSLDVDHVSVYGLTVESHTPLGRWTARGEVAEAPEERYEREFLEAHERLTAAGFEHYEVSNYAKPGRRARHNSAYWTGVPYLGLGPSAHGFDGRERRWNTTAYAAWQRQAMAGEDPVEGREVVAEQSSAAERWYLGLRTRDGLELRPDEVAKVAPWVAAGWATLVGSRVRLTPTGWLRLDALVAQAI</sequence>
<dbReference type="InterPro" id="IPR013785">
    <property type="entry name" value="Aldolase_TIM"/>
</dbReference>
<comment type="similarity">
    <text evidence="2">Belongs to the anaerobic coproporphyrinogen-III oxidase family. HemW subfamily.</text>
</comment>
<evidence type="ECO:0000256" key="7">
    <source>
        <dbReference type="ARBA" id="ARBA00023004"/>
    </source>
</evidence>
<comment type="subcellular location">
    <subcellularLocation>
        <location evidence="10">Cytoplasm</location>
    </subcellularLocation>
</comment>
<dbReference type="GO" id="GO:0006779">
    <property type="term" value="P:porphyrin-containing compound biosynthetic process"/>
    <property type="evidence" value="ECO:0007669"/>
    <property type="project" value="InterPro"/>
</dbReference>
<dbReference type="RefSeq" id="WP_367885314.1">
    <property type="nucleotide sequence ID" value="NZ_CP130612.1"/>
</dbReference>
<dbReference type="SFLD" id="SFLDS00029">
    <property type="entry name" value="Radical_SAM"/>
    <property type="match status" value="1"/>
</dbReference>
<evidence type="ECO:0000256" key="4">
    <source>
        <dbReference type="ARBA" id="ARBA00022617"/>
    </source>
</evidence>
<evidence type="ECO:0000256" key="3">
    <source>
        <dbReference type="ARBA" id="ARBA00017228"/>
    </source>
</evidence>
<evidence type="ECO:0000256" key="6">
    <source>
        <dbReference type="ARBA" id="ARBA00022723"/>
    </source>
</evidence>
<dbReference type="GO" id="GO:0051539">
    <property type="term" value="F:4 iron, 4 sulfur cluster binding"/>
    <property type="evidence" value="ECO:0007669"/>
    <property type="project" value="UniProtKB-UniRule"/>
</dbReference>
<dbReference type="InterPro" id="IPR004559">
    <property type="entry name" value="HemW-like"/>
</dbReference>
<reference evidence="13" key="1">
    <citation type="submission" date="2023-07" db="EMBL/GenBank/DDBJ databases">
        <authorList>
            <person name="Haufschild T."/>
            <person name="Kallscheuer N."/>
            <person name="Hammer J."/>
            <person name="Kohn T."/>
            <person name="Kabuu M."/>
            <person name="Jogler M."/>
            <person name="Wohfarth N."/>
            <person name="Heuer A."/>
            <person name="Rohde M."/>
            <person name="van Teeseling M.C.F."/>
            <person name="Jogler C."/>
        </authorList>
    </citation>
    <scope>NUCLEOTIDE SEQUENCE</scope>
    <source>
        <strain evidence="12">Strain 138</strain>
        <strain evidence="13">Strain 318</strain>
    </source>
</reference>
<comment type="function">
    <text evidence="10">Probably acts as a heme chaperone, transferring heme to an unknown acceptor. Binds one molecule of heme per monomer, possibly covalently. Binds 1 [4Fe-4S] cluster. The cluster is coordinated with 3 cysteines and an exchangeable S-adenosyl-L-methionine.</text>
</comment>
<accession>A0AA49Q755</accession>
<dbReference type="InterPro" id="IPR007197">
    <property type="entry name" value="rSAM"/>
</dbReference>
<dbReference type="PANTHER" id="PTHR13932">
    <property type="entry name" value="COPROPORPHYRINIGEN III OXIDASE"/>
    <property type="match status" value="1"/>
</dbReference>
<evidence type="ECO:0000259" key="11">
    <source>
        <dbReference type="PROSITE" id="PS51918"/>
    </source>
</evidence>
<gene>
    <name evidence="13" type="primary">hemW</name>
    <name evidence="12" type="ORF">Strain138_001727</name>
    <name evidence="13" type="ORF">Strain318_001726</name>
</gene>
<evidence type="ECO:0000256" key="8">
    <source>
        <dbReference type="ARBA" id="ARBA00023014"/>
    </source>
</evidence>
<dbReference type="CDD" id="cd01335">
    <property type="entry name" value="Radical_SAM"/>
    <property type="match status" value="1"/>
</dbReference>
<keyword evidence="6 10" id="KW-0479">Metal-binding</keyword>
<evidence type="ECO:0000256" key="9">
    <source>
        <dbReference type="ARBA" id="ARBA00023186"/>
    </source>
</evidence>
<dbReference type="NCBIfam" id="TIGR00539">
    <property type="entry name" value="hemN_rel"/>
    <property type="match status" value="1"/>
</dbReference>
<dbReference type="SFLD" id="SFLDG01082">
    <property type="entry name" value="B12-binding_domain_containing"/>
    <property type="match status" value="1"/>
</dbReference>
<evidence type="ECO:0000256" key="10">
    <source>
        <dbReference type="RuleBase" id="RU364116"/>
    </source>
</evidence>
<dbReference type="SMART" id="SM00729">
    <property type="entry name" value="Elp3"/>
    <property type="match status" value="1"/>
</dbReference>
<keyword evidence="10" id="KW-0963">Cytoplasm</keyword>
<dbReference type="SFLD" id="SFLDF00562">
    <property type="entry name" value="HemN-like__clustered_with_heat"/>
    <property type="match status" value="1"/>
</dbReference>
<keyword evidence="4 10" id="KW-0349">Heme</keyword>
<dbReference type="EMBL" id="CP130613">
    <property type="protein sequence ID" value="WKW15343.1"/>
    <property type="molecule type" value="Genomic_DNA"/>
</dbReference>
<dbReference type="InterPro" id="IPR058240">
    <property type="entry name" value="rSAM_sf"/>
</dbReference>
<dbReference type="EMBL" id="CP130612">
    <property type="protein sequence ID" value="WKW12436.1"/>
    <property type="molecule type" value="Genomic_DNA"/>
</dbReference>
<feature type="domain" description="Radical SAM core" evidence="11">
    <location>
        <begin position="1"/>
        <end position="241"/>
    </location>
</feature>
<evidence type="ECO:0000313" key="14">
    <source>
        <dbReference type="Proteomes" id="UP001229955"/>
    </source>
</evidence>
<keyword evidence="8 10" id="KW-0411">Iron-sulfur</keyword>
<dbReference type="GO" id="GO:0046872">
    <property type="term" value="F:metal ion binding"/>
    <property type="evidence" value="ECO:0007669"/>
    <property type="project" value="UniProtKB-UniRule"/>
</dbReference>
<dbReference type="PANTHER" id="PTHR13932:SF5">
    <property type="entry name" value="RADICAL S-ADENOSYL METHIONINE DOMAIN-CONTAINING PROTEIN 1, MITOCHONDRIAL"/>
    <property type="match status" value="1"/>
</dbReference>
<comment type="cofactor">
    <cofactor evidence="1">
        <name>[4Fe-4S] cluster</name>
        <dbReference type="ChEBI" id="CHEBI:49883"/>
    </cofactor>
</comment>
<dbReference type="GO" id="GO:0005737">
    <property type="term" value="C:cytoplasm"/>
    <property type="evidence" value="ECO:0007669"/>
    <property type="project" value="UniProtKB-SubCell"/>
</dbReference>
<dbReference type="Gene3D" id="3.20.20.70">
    <property type="entry name" value="Aldolase class I"/>
    <property type="match status" value="1"/>
</dbReference>
<dbReference type="KEGG" id="pspc:Strain318_001726"/>
<organism evidence="13 14">
    <name type="scientific">Pseudogemmatithrix spongiicola</name>
    <dbReference type="NCBI Taxonomy" id="3062599"/>
    <lineage>
        <taxon>Bacteria</taxon>
        <taxon>Pseudomonadati</taxon>
        <taxon>Gemmatimonadota</taxon>
        <taxon>Gemmatimonadia</taxon>
        <taxon>Gemmatimonadales</taxon>
        <taxon>Gemmatimonadaceae</taxon>
        <taxon>Pseudogemmatithrix</taxon>
    </lineage>
</organism>
<dbReference type="SFLD" id="SFLDG01065">
    <property type="entry name" value="anaerobic_coproporphyrinogen-I"/>
    <property type="match status" value="1"/>
</dbReference>
<evidence type="ECO:0000256" key="1">
    <source>
        <dbReference type="ARBA" id="ARBA00001966"/>
    </source>
</evidence>
<keyword evidence="7 10" id="KW-0408">Iron</keyword>
<protein>
    <recommendedName>
        <fullName evidence="3 10">Heme chaperone HemW</fullName>
    </recommendedName>
</protein>
<dbReference type="Proteomes" id="UP001229955">
    <property type="component" value="Chromosome"/>
</dbReference>
<dbReference type="SUPFAM" id="SSF102114">
    <property type="entry name" value="Radical SAM enzymes"/>
    <property type="match status" value="1"/>
</dbReference>
<dbReference type="Pfam" id="PF04055">
    <property type="entry name" value="Radical_SAM"/>
    <property type="match status" value="1"/>
</dbReference>
<evidence type="ECO:0000313" key="13">
    <source>
        <dbReference type="EMBL" id="WKW15343.1"/>
    </source>
</evidence>
<proteinExistence type="inferred from homology"/>
<dbReference type="InterPro" id="IPR006638">
    <property type="entry name" value="Elp3/MiaA/NifB-like_rSAM"/>
</dbReference>
<keyword evidence="14" id="KW-1185">Reference proteome</keyword>
<name>A0AA49Q755_9BACT</name>
<keyword evidence="9 10" id="KW-0143">Chaperone</keyword>
<evidence type="ECO:0000256" key="5">
    <source>
        <dbReference type="ARBA" id="ARBA00022691"/>
    </source>
</evidence>
<dbReference type="InterPro" id="IPR034505">
    <property type="entry name" value="Coproporphyrinogen-III_oxidase"/>
</dbReference>
<keyword evidence="10" id="KW-0004">4Fe-4S</keyword>
<evidence type="ECO:0000256" key="2">
    <source>
        <dbReference type="ARBA" id="ARBA00006100"/>
    </source>
</evidence>
<dbReference type="GO" id="GO:0004109">
    <property type="term" value="F:coproporphyrinogen oxidase activity"/>
    <property type="evidence" value="ECO:0007669"/>
    <property type="project" value="InterPro"/>
</dbReference>
<accession>A0AA49JUW0</accession>
<evidence type="ECO:0000313" key="12">
    <source>
        <dbReference type="EMBL" id="WKW12436.1"/>
    </source>
</evidence>
<dbReference type="AlphaFoldDB" id="A0AA49Q755"/>